<proteinExistence type="predicted"/>
<dbReference type="SUPFAM" id="SSF51197">
    <property type="entry name" value="Clavaminate synthase-like"/>
    <property type="match status" value="1"/>
</dbReference>
<dbReference type="OrthoDB" id="9814777at2"/>
<evidence type="ECO:0000256" key="1">
    <source>
        <dbReference type="ARBA" id="ARBA00001954"/>
    </source>
</evidence>
<gene>
    <name evidence="3" type="ORF">FRUB_05168</name>
</gene>
<evidence type="ECO:0000313" key="3">
    <source>
        <dbReference type="EMBL" id="OWK40249.1"/>
    </source>
</evidence>
<dbReference type="Proteomes" id="UP000214646">
    <property type="component" value="Unassembled WGS sequence"/>
</dbReference>
<keyword evidence="3" id="KW-0223">Dioxygenase</keyword>
<dbReference type="GO" id="GO:0016706">
    <property type="term" value="F:2-oxoglutarate-dependent dioxygenase activity"/>
    <property type="evidence" value="ECO:0007669"/>
    <property type="project" value="UniProtKB-ARBA"/>
</dbReference>
<dbReference type="PANTHER" id="PTHR20883">
    <property type="entry name" value="PHYTANOYL-COA DIOXYGENASE DOMAIN CONTAINING 1"/>
    <property type="match status" value="1"/>
</dbReference>
<dbReference type="InterPro" id="IPR008775">
    <property type="entry name" value="Phytyl_CoA_dOase-like"/>
</dbReference>
<keyword evidence="3" id="KW-0560">Oxidoreductase</keyword>
<organism evidence="3 4">
    <name type="scientific">Fimbriiglobus ruber</name>
    <dbReference type="NCBI Taxonomy" id="1908690"/>
    <lineage>
        <taxon>Bacteria</taxon>
        <taxon>Pseudomonadati</taxon>
        <taxon>Planctomycetota</taxon>
        <taxon>Planctomycetia</taxon>
        <taxon>Gemmatales</taxon>
        <taxon>Gemmataceae</taxon>
        <taxon>Fimbriiglobus</taxon>
    </lineage>
</organism>
<dbReference type="RefSeq" id="WP_088256204.1">
    <property type="nucleotide sequence ID" value="NZ_NIDE01000008.1"/>
</dbReference>
<dbReference type="EMBL" id="NIDE01000008">
    <property type="protein sequence ID" value="OWK40249.1"/>
    <property type="molecule type" value="Genomic_DNA"/>
</dbReference>
<accession>A0A225DSS1</accession>
<dbReference type="Pfam" id="PF05721">
    <property type="entry name" value="PhyH"/>
    <property type="match status" value="1"/>
</dbReference>
<reference evidence="4" key="1">
    <citation type="submission" date="2017-06" db="EMBL/GenBank/DDBJ databases">
        <title>Genome analysis of Fimbriiglobus ruber SP5, the first member of the order Planctomycetales with confirmed chitinolytic capability.</title>
        <authorList>
            <person name="Ravin N.V."/>
            <person name="Rakitin A.L."/>
            <person name="Ivanova A.A."/>
            <person name="Beletsky A.V."/>
            <person name="Kulichevskaya I.S."/>
            <person name="Mardanov A.V."/>
            <person name="Dedysh S.N."/>
        </authorList>
    </citation>
    <scope>NUCLEOTIDE SEQUENCE [LARGE SCALE GENOMIC DNA]</scope>
    <source>
        <strain evidence="4">SP5</strain>
    </source>
</reference>
<evidence type="ECO:0000313" key="4">
    <source>
        <dbReference type="Proteomes" id="UP000214646"/>
    </source>
</evidence>
<sequence>MNGPEQTTAKITGHKAVLINSTVATHRNQRGDLDFQEDRVPWIDRPDADVAEYVRSVPVAQRPREYDLAEKLEFFRQNGYVVFERLIDPHLIDLFLSDVDTVIREPDKYPVLVACDGRHQNVPVGTLSREELTGKIHYRMNDIHNMSTAGKKISLTRGLVQFLEHAFQDKAVAMQSLTFRYGSEQGVHQDFAYVVSSNPSHLAASWIALEDTSPDSGPLGYYPGSHRIPKFDFGNGLFYDKDSTHGPKEFGQYLKAECEKHGLKKETFVPKKGDVLIWHAALAHEGTMARDRSLTRLSYVTHYSSASHYVCDVRAPHIEPVVYQHNGGLVFGHPGMPQHENALAAAGPVPLASEVVDQPDVSDSSQSYPITSRKAG</sequence>
<dbReference type="Gene3D" id="2.60.120.620">
    <property type="entry name" value="q2cbj1_9rhob like domain"/>
    <property type="match status" value="1"/>
</dbReference>
<dbReference type="GO" id="GO:0005506">
    <property type="term" value="F:iron ion binding"/>
    <property type="evidence" value="ECO:0007669"/>
    <property type="project" value="UniProtKB-ARBA"/>
</dbReference>
<feature type="region of interest" description="Disordered" evidence="2">
    <location>
        <begin position="356"/>
        <end position="376"/>
    </location>
</feature>
<comment type="caution">
    <text evidence="3">The sequence shown here is derived from an EMBL/GenBank/DDBJ whole genome shotgun (WGS) entry which is preliminary data.</text>
</comment>
<comment type="cofactor">
    <cofactor evidence="1">
        <name>Fe(2+)</name>
        <dbReference type="ChEBI" id="CHEBI:29033"/>
    </cofactor>
</comment>
<feature type="compositionally biased region" description="Low complexity" evidence="2">
    <location>
        <begin position="356"/>
        <end position="367"/>
    </location>
</feature>
<name>A0A225DSS1_9BACT</name>
<dbReference type="PANTHER" id="PTHR20883:SF48">
    <property type="entry name" value="ECTOINE DIOXYGENASE"/>
    <property type="match status" value="1"/>
</dbReference>
<keyword evidence="4" id="KW-1185">Reference proteome</keyword>
<protein>
    <submittedName>
        <fullName evidence="3">Phytanoyl-CoA dioxygenase</fullName>
    </submittedName>
</protein>
<dbReference type="AlphaFoldDB" id="A0A225DSS1"/>
<evidence type="ECO:0000256" key="2">
    <source>
        <dbReference type="SAM" id="MobiDB-lite"/>
    </source>
</evidence>